<name>A0ABZ2IKS7_9BACT</name>
<evidence type="ECO:0000313" key="7">
    <source>
        <dbReference type="EMBL" id="WWV66630.1"/>
    </source>
</evidence>
<evidence type="ECO:0000256" key="4">
    <source>
        <dbReference type="ARBA" id="ARBA00023136"/>
    </source>
</evidence>
<keyword evidence="3 5" id="KW-1133">Transmembrane helix</keyword>
<comment type="subcellular location">
    <subcellularLocation>
        <location evidence="1">Membrane</location>
        <topology evidence="1">Multi-pass membrane protein</topology>
    </subcellularLocation>
</comment>
<feature type="domain" description="GtrA/DPMS transmembrane" evidence="6">
    <location>
        <begin position="31"/>
        <end position="152"/>
    </location>
</feature>
<evidence type="ECO:0000313" key="8">
    <source>
        <dbReference type="Proteomes" id="UP001320603"/>
    </source>
</evidence>
<feature type="transmembrane region" description="Helical" evidence="5">
    <location>
        <begin position="127"/>
        <end position="145"/>
    </location>
</feature>
<dbReference type="InterPro" id="IPR007267">
    <property type="entry name" value="GtrA_DPMS_TM"/>
</dbReference>
<gene>
    <name evidence="7" type="ORF">NEE14_001145</name>
</gene>
<dbReference type="Proteomes" id="UP001320603">
    <property type="component" value="Chromosome"/>
</dbReference>
<evidence type="ECO:0000256" key="5">
    <source>
        <dbReference type="SAM" id="Phobius"/>
    </source>
</evidence>
<dbReference type="EMBL" id="CP146284">
    <property type="protein sequence ID" value="WWV66630.1"/>
    <property type="molecule type" value="Genomic_DNA"/>
</dbReference>
<organism evidence="7 8">
    <name type="scientific">Parabacteroides absconsus</name>
    <dbReference type="NCBI Taxonomy" id="2951805"/>
    <lineage>
        <taxon>Bacteria</taxon>
        <taxon>Pseudomonadati</taxon>
        <taxon>Bacteroidota</taxon>
        <taxon>Bacteroidia</taxon>
        <taxon>Bacteroidales</taxon>
        <taxon>Tannerellaceae</taxon>
        <taxon>Parabacteroides</taxon>
    </lineage>
</organism>
<feature type="transmembrane region" description="Helical" evidence="5">
    <location>
        <begin position="48"/>
        <end position="72"/>
    </location>
</feature>
<feature type="transmembrane region" description="Helical" evidence="5">
    <location>
        <begin position="84"/>
        <end position="107"/>
    </location>
</feature>
<evidence type="ECO:0000259" key="6">
    <source>
        <dbReference type="Pfam" id="PF04138"/>
    </source>
</evidence>
<accession>A0ABZ2IKS7</accession>
<reference evidence="7 8" key="1">
    <citation type="submission" date="2024-02" db="EMBL/GenBank/DDBJ databases">
        <title>Whole genome sequencing of Parabacteroides sp. AD58.</title>
        <authorList>
            <person name="Chaplin A.V."/>
            <person name="Pikina A.P."/>
            <person name="Sokolova S.R."/>
            <person name="Korostin D.O."/>
            <person name="Efimov B.A."/>
        </authorList>
    </citation>
    <scope>NUCLEOTIDE SEQUENCE [LARGE SCALE GENOMIC DNA]</scope>
    <source>
        <strain evidence="7 8">AD58</strain>
    </source>
</reference>
<keyword evidence="8" id="KW-1185">Reference proteome</keyword>
<evidence type="ECO:0000256" key="3">
    <source>
        <dbReference type="ARBA" id="ARBA00022989"/>
    </source>
</evidence>
<sequence>MSDWIKGVVKKICKKDGFFTFMRAQFTSQISSATDFLVTIVLAKLFDIYYVLATSMGSVAGGIVNCTINYYWTFKSKECKKKYVLIKYTLVWIGSICLNTWGVYWLTESIQRVPWVQETLAHFFDNIFIVSKVIVSLLVGWFWNYNLHRTFVYKDCKIRRPLRKKKSLIVDTEIEEL</sequence>
<dbReference type="RefSeq" id="WP_251968119.1">
    <property type="nucleotide sequence ID" value="NZ_CP146284.1"/>
</dbReference>
<dbReference type="Pfam" id="PF04138">
    <property type="entry name" value="GtrA_DPMS_TM"/>
    <property type="match status" value="1"/>
</dbReference>
<evidence type="ECO:0000256" key="1">
    <source>
        <dbReference type="ARBA" id="ARBA00004141"/>
    </source>
</evidence>
<evidence type="ECO:0000256" key="2">
    <source>
        <dbReference type="ARBA" id="ARBA00022692"/>
    </source>
</evidence>
<keyword evidence="2 5" id="KW-0812">Transmembrane</keyword>
<protein>
    <submittedName>
        <fullName evidence="7">GtrA family protein</fullName>
    </submittedName>
</protein>
<keyword evidence="4 5" id="KW-0472">Membrane</keyword>
<proteinExistence type="predicted"/>